<evidence type="ECO:0000256" key="1">
    <source>
        <dbReference type="SAM" id="MobiDB-lite"/>
    </source>
</evidence>
<feature type="region of interest" description="Disordered" evidence="1">
    <location>
        <begin position="257"/>
        <end position="310"/>
    </location>
</feature>
<name>A0AAE7SQ30_9CAUD</name>
<dbReference type="EMBL" id="MZ462995">
    <property type="protein sequence ID" value="QXP44076.1"/>
    <property type="molecule type" value="Genomic_DNA"/>
</dbReference>
<accession>A0AAE7SQ30</accession>
<sequence length="310" mass="33825">MTVDIAALAAKAAETEDQTQEVSHTEFDNTPEEGLTVGRLIGYVELGKHDGGEYNGKKKPDAERVRIEFELLGPNNMITFERDGKEVTMGQQVSVEMKKSLSDKAKFKKLFKKLQYGRDDKKHIAQMLGEAYIMHIYHNKGKNAAGKEVLYVNLDKDGEFAISAPFQVDPITKQKQMYNIAPATQPLRLFLWDHPVREMWDSLFIDGSREVKNADGTTTSVSKNWMQERIMSAKNFAGSPIHVLLSGVSAEDIAAAEEAASEAAAPSATQDTGPAEEVAQSAPEAQEEASAPVAEEANADPLAALGLTVG</sequence>
<proteinExistence type="predicted"/>
<protein>
    <submittedName>
        <fullName evidence="2">DNA polymerase A</fullName>
    </submittedName>
</protein>
<keyword evidence="3" id="KW-1185">Reference proteome</keyword>
<evidence type="ECO:0000313" key="3">
    <source>
        <dbReference type="Proteomes" id="UP000827160"/>
    </source>
</evidence>
<feature type="compositionally biased region" description="Low complexity" evidence="1">
    <location>
        <begin position="275"/>
        <end position="296"/>
    </location>
</feature>
<dbReference type="Proteomes" id="UP000827160">
    <property type="component" value="Segment"/>
</dbReference>
<evidence type="ECO:0000313" key="2">
    <source>
        <dbReference type="EMBL" id="QXP44076.1"/>
    </source>
</evidence>
<reference evidence="2" key="1">
    <citation type="submission" date="2021-06" db="EMBL/GenBank/DDBJ databases">
        <authorList>
            <person name="Nair S."/>
        </authorList>
    </citation>
    <scope>NUCLEOTIDE SEQUENCE</scope>
</reference>
<feature type="compositionally biased region" description="Low complexity" evidence="1">
    <location>
        <begin position="257"/>
        <end position="268"/>
    </location>
</feature>
<organism evidence="2 3">
    <name type="scientific">Stappia phage SI01</name>
    <dbReference type="NCBI Taxonomy" id="2847766"/>
    <lineage>
        <taxon>Viruses</taxon>
        <taxon>Duplodnaviria</taxon>
        <taxon>Heunggongvirae</taxon>
        <taxon>Uroviricota</taxon>
        <taxon>Caudoviricetes</taxon>
        <taxon>Autographivirales</taxon>
        <taxon>Dunnvirinae</taxon>
        <taxon>Songlingvirus</taxon>
        <taxon>Songlingvirus SI01</taxon>
    </lineage>
</organism>